<keyword evidence="5" id="KW-0963">Cytoplasm</keyword>
<dbReference type="GO" id="GO:0005634">
    <property type="term" value="C:nucleus"/>
    <property type="evidence" value="ECO:0007669"/>
    <property type="project" value="UniProtKB-SubCell"/>
</dbReference>
<sequence>MASPIQQQLSATVQDLLNRFYSSQTNNEEKKAIELQLQQLQTTSFNWHTCLGYMSTIENSYLWFFAATTVERTASLMWKHLNSYEQSELRIRLFDLFVKYPPDMPAMQRDKVAKIMATIARQQCITNEQYFQEFEKLALDLLDSKFFLGLALVAAIGDTVTSTESTQATNFTNVVNRYTPSIMQALNKYSNVFVTVVRDENNPATFDGMSGDMKDKCCTQLLNIIQQYFSWMKLEQVEAMMVCTISFIACSWNMLRDGAIGALGALTELLYRNETLKQDAGIQLANGVNHIIAQDKINMADELYQEKVCDLVRQYIKRGWPYEQGGKSRMLHQLLEFTLCAKTPHMLMERINIWTYVCGSRYAEDADNEQCLVGTELSPEFAKRLMNFLTTTLFFRTYPELELLDNVELDENSDTEMTRYQNQSIDLVSQLFRFLNEPMQEQAMLSLLANDTSNPYSDGNIFFRGMVQAVHNNPHLLNRFEGERTTRICMVDYITACNLVIELATMMYGKYPRVDYALQQTIIGQIQLFCQLSDVLQPVVAMFTRMISFNRYIFSAFARFILQLKLCLQISSSTQSNGGQIQCGTRKLADILSNEQKMLLITKLPAYVMLETNSDPATWSRVIITTMKLLNMYMTEKLLGPKTTCTMIFNVLKDSIMSSKLLHLEQTSRSLVYRTVCTCMLMLHDEIGENTAEISPAYVLEQYICFIAGTVFKLMPSEWEQLHIDHRKQLIDVVGNELQHLNDIMAFYATETGIMRSRLARAMYRVTERVLMLFRSSLAVGSWTTTDSPSGWIVNVLLEFCKHSATLQIRQDSHLLKEVVQLLKELFLAEEMHGMHRLRSAQTMLDTFGPLVSDPYNRSLVPDIIHVLIDELLPVIASDERYTEKDELLRYEDVLNRLFQLLHDVLHHHWQYFVETNPAALSDQKYRAIVQPEQFLTIMNAYGYALLNHSGYQSVVGTVLNSLDTLQSRRNLYRLQLFTDQLLDHFIKSLLTLAISDIGNIHLERTIKMLYDMADINSTKLKVIICDLGMTHDLNTFHMLQSATDLHSFQMVLSKIINEAKAQPPVCKNLEFFD</sequence>
<evidence type="ECO:0000256" key="7">
    <source>
        <dbReference type="ARBA" id="ARBA00023242"/>
    </source>
</evidence>
<evidence type="ECO:0000313" key="8">
    <source>
        <dbReference type="EnsemblMetazoa" id="ACUA006424-PA"/>
    </source>
</evidence>
<dbReference type="PANTHER" id="PTHR21452">
    <property type="entry name" value="EXPORTIN-6"/>
    <property type="match status" value="1"/>
</dbReference>
<dbReference type="GO" id="GO:0006611">
    <property type="term" value="P:protein export from nucleus"/>
    <property type="evidence" value="ECO:0007669"/>
    <property type="project" value="InterPro"/>
</dbReference>
<evidence type="ECO:0000256" key="6">
    <source>
        <dbReference type="ARBA" id="ARBA00022927"/>
    </source>
</evidence>
<dbReference type="STRING" id="139723.A0A182M0F7"/>
<evidence type="ECO:0000256" key="2">
    <source>
        <dbReference type="ARBA" id="ARBA00004496"/>
    </source>
</evidence>
<dbReference type="SUPFAM" id="SSF48371">
    <property type="entry name" value="ARM repeat"/>
    <property type="match status" value="1"/>
</dbReference>
<dbReference type="GO" id="GO:0005737">
    <property type="term" value="C:cytoplasm"/>
    <property type="evidence" value="ECO:0007669"/>
    <property type="project" value="UniProtKB-SubCell"/>
</dbReference>
<evidence type="ECO:0000256" key="4">
    <source>
        <dbReference type="ARBA" id="ARBA00022448"/>
    </source>
</evidence>
<evidence type="ECO:0000256" key="1">
    <source>
        <dbReference type="ARBA" id="ARBA00004123"/>
    </source>
</evidence>
<evidence type="ECO:0000256" key="3">
    <source>
        <dbReference type="ARBA" id="ARBA00009466"/>
    </source>
</evidence>
<keyword evidence="7" id="KW-0539">Nucleus</keyword>
<accession>A0A182M0F7</accession>
<dbReference type="Proteomes" id="UP000075883">
    <property type="component" value="Unassembled WGS sequence"/>
</dbReference>
<comment type="similarity">
    <text evidence="3">Belongs to the exportin family.</text>
</comment>
<dbReference type="GO" id="GO:0005049">
    <property type="term" value="F:nuclear export signal receptor activity"/>
    <property type="evidence" value="ECO:0007669"/>
    <property type="project" value="InterPro"/>
</dbReference>
<reference evidence="9" key="1">
    <citation type="submission" date="2013-09" db="EMBL/GenBank/DDBJ databases">
        <title>The Genome Sequence of Anopheles culicifacies species A.</title>
        <authorList>
            <consortium name="The Broad Institute Genomics Platform"/>
            <person name="Neafsey D.E."/>
            <person name="Besansky N."/>
            <person name="Howell P."/>
            <person name="Walton C."/>
            <person name="Young S.K."/>
            <person name="Zeng Q."/>
            <person name="Gargeya S."/>
            <person name="Fitzgerald M."/>
            <person name="Haas B."/>
            <person name="Abouelleil A."/>
            <person name="Allen A.W."/>
            <person name="Alvarado L."/>
            <person name="Arachchi H.M."/>
            <person name="Berlin A.M."/>
            <person name="Chapman S.B."/>
            <person name="Gainer-Dewar J."/>
            <person name="Goldberg J."/>
            <person name="Griggs A."/>
            <person name="Gujja S."/>
            <person name="Hansen M."/>
            <person name="Howarth C."/>
            <person name="Imamovic A."/>
            <person name="Ireland A."/>
            <person name="Larimer J."/>
            <person name="McCowan C."/>
            <person name="Murphy C."/>
            <person name="Pearson M."/>
            <person name="Poon T.W."/>
            <person name="Priest M."/>
            <person name="Roberts A."/>
            <person name="Saif S."/>
            <person name="Shea T."/>
            <person name="Sisk P."/>
            <person name="Sykes S."/>
            <person name="Wortman J."/>
            <person name="Nusbaum C."/>
            <person name="Birren B."/>
        </authorList>
    </citation>
    <scope>NUCLEOTIDE SEQUENCE [LARGE SCALE GENOMIC DNA]</scope>
    <source>
        <strain evidence="9">A-37</strain>
    </source>
</reference>
<dbReference type="InterPro" id="IPR011989">
    <property type="entry name" value="ARM-like"/>
</dbReference>
<dbReference type="Gene3D" id="1.25.10.10">
    <property type="entry name" value="Leucine-rich Repeat Variant"/>
    <property type="match status" value="1"/>
</dbReference>
<keyword evidence="4" id="KW-0813">Transport</keyword>
<dbReference type="AlphaFoldDB" id="A0A182M0F7"/>
<dbReference type="VEuPathDB" id="VectorBase:ACUA006424"/>
<keyword evidence="6" id="KW-0653">Protein transport</keyword>
<name>A0A182M0F7_9DIPT</name>
<keyword evidence="9" id="KW-1185">Reference proteome</keyword>
<organism evidence="8 9">
    <name type="scientific">Anopheles culicifacies</name>
    <dbReference type="NCBI Taxonomy" id="139723"/>
    <lineage>
        <taxon>Eukaryota</taxon>
        <taxon>Metazoa</taxon>
        <taxon>Ecdysozoa</taxon>
        <taxon>Arthropoda</taxon>
        <taxon>Hexapoda</taxon>
        <taxon>Insecta</taxon>
        <taxon>Pterygota</taxon>
        <taxon>Neoptera</taxon>
        <taxon>Endopterygota</taxon>
        <taxon>Diptera</taxon>
        <taxon>Nematocera</taxon>
        <taxon>Culicoidea</taxon>
        <taxon>Culicidae</taxon>
        <taxon>Anophelinae</taxon>
        <taxon>Anopheles</taxon>
        <taxon>culicifacies species complex</taxon>
    </lineage>
</organism>
<comment type="subcellular location">
    <subcellularLocation>
        <location evidence="2">Cytoplasm</location>
    </subcellularLocation>
    <subcellularLocation>
        <location evidence="1">Nucleus</location>
    </subcellularLocation>
</comment>
<evidence type="ECO:0000256" key="5">
    <source>
        <dbReference type="ARBA" id="ARBA00022490"/>
    </source>
</evidence>
<proteinExistence type="inferred from homology"/>
<dbReference type="InterPro" id="IPR016024">
    <property type="entry name" value="ARM-type_fold"/>
</dbReference>
<dbReference type="EMBL" id="AXCM01007225">
    <property type="status" value="NOT_ANNOTATED_CDS"/>
    <property type="molecule type" value="Genomic_DNA"/>
</dbReference>
<dbReference type="InterPro" id="IPR040016">
    <property type="entry name" value="XPO6"/>
</dbReference>
<reference evidence="8" key="2">
    <citation type="submission" date="2020-05" db="UniProtKB">
        <authorList>
            <consortium name="EnsemblMetazoa"/>
        </authorList>
    </citation>
    <scope>IDENTIFICATION</scope>
    <source>
        <strain evidence="8">A-37</strain>
    </source>
</reference>
<dbReference type="PANTHER" id="PTHR21452:SF4">
    <property type="entry name" value="EXPORTIN-6"/>
    <property type="match status" value="1"/>
</dbReference>
<dbReference type="EnsemblMetazoa" id="ACUA006424-RA">
    <property type="protein sequence ID" value="ACUA006424-PA"/>
    <property type="gene ID" value="ACUA006424"/>
</dbReference>
<protein>
    <recommendedName>
        <fullName evidence="10">Importin N-terminal domain-containing protein</fullName>
    </recommendedName>
</protein>
<evidence type="ECO:0000313" key="9">
    <source>
        <dbReference type="Proteomes" id="UP000075883"/>
    </source>
</evidence>
<evidence type="ECO:0008006" key="10">
    <source>
        <dbReference type="Google" id="ProtNLM"/>
    </source>
</evidence>